<feature type="chain" id="PRO_5042941908" description="Apple domain-containing protein" evidence="2">
    <location>
        <begin position="24"/>
        <end position="150"/>
    </location>
</feature>
<gene>
    <name evidence="3" type="ORF">C8A01DRAFT_35416</name>
</gene>
<name>A0AAN6PGH0_9PEZI</name>
<evidence type="ECO:0000256" key="1">
    <source>
        <dbReference type="SAM" id="MobiDB-lite"/>
    </source>
</evidence>
<dbReference type="Proteomes" id="UP001303115">
    <property type="component" value="Unassembled WGS sequence"/>
</dbReference>
<evidence type="ECO:0000313" key="4">
    <source>
        <dbReference type="Proteomes" id="UP001303115"/>
    </source>
</evidence>
<proteinExistence type="predicted"/>
<sequence>MRSTTSTSVIAAAILSASTMALGNPIISRAAALTCNVPPTASVVDTGAPPVLASPAATTAAECQEQCEANSACECFAFGLPPPALTAPTCRLFSVPAAQVPAQSTDINVFDKAWTDVPTVALAPSAPTGGGGTGNDTPQGGDQGEEQGQV</sequence>
<feature type="compositionally biased region" description="Low complexity" evidence="1">
    <location>
        <begin position="135"/>
        <end position="150"/>
    </location>
</feature>
<evidence type="ECO:0000256" key="2">
    <source>
        <dbReference type="SAM" id="SignalP"/>
    </source>
</evidence>
<keyword evidence="4" id="KW-1185">Reference proteome</keyword>
<reference evidence="4" key="1">
    <citation type="journal article" date="2023" name="Mol. Phylogenet. Evol.">
        <title>Genome-scale phylogeny and comparative genomics of the fungal order Sordariales.</title>
        <authorList>
            <person name="Hensen N."/>
            <person name="Bonometti L."/>
            <person name="Westerberg I."/>
            <person name="Brannstrom I.O."/>
            <person name="Guillou S."/>
            <person name="Cros-Aarteil S."/>
            <person name="Calhoun S."/>
            <person name="Haridas S."/>
            <person name="Kuo A."/>
            <person name="Mondo S."/>
            <person name="Pangilinan J."/>
            <person name="Riley R."/>
            <person name="LaButti K."/>
            <person name="Andreopoulos B."/>
            <person name="Lipzen A."/>
            <person name="Chen C."/>
            <person name="Yan M."/>
            <person name="Daum C."/>
            <person name="Ng V."/>
            <person name="Clum A."/>
            <person name="Steindorff A."/>
            <person name="Ohm R.A."/>
            <person name="Martin F."/>
            <person name="Silar P."/>
            <person name="Natvig D.O."/>
            <person name="Lalanne C."/>
            <person name="Gautier V."/>
            <person name="Ament-Velasquez S.L."/>
            <person name="Kruys A."/>
            <person name="Hutchinson M.I."/>
            <person name="Powell A.J."/>
            <person name="Barry K."/>
            <person name="Miller A.N."/>
            <person name="Grigoriev I.V."/>
            <person name="Debuchy R."/>
            <person name="Gladieux P."/>
            <person name="Hiltunen Thoren M."/>
            <person name="Johannesson H."/>
        </authorList>
    </citation>
    <scope>NUCLEOTIDE SEQUENCE [LARGE SCALE GENOMIC DNA]</scope>
    <source>
        <strain evidence="4">CBS 284.82</strain>
    </source>
</reference>
<organism evidence="3 4">
    <name type="scientific">Parachaetomium inaequale</name>
    <dbReference type="NCBI Taxonomy" id="2588326"/>
    <lineage>
        <taxon>Eukaryota</taxon>
        <taxon>Fungi</taxon>
        <taxon>Dikarya</taxon>
        <taxon>Ascomycota</taxon>
        <taxon>Pezizomycotina</taxon>
        <taxon>Sordariomycetes</taxon>
        <taxon>Sordariomycetidae</taxon>
        <taxon>Sordariales</taxon>
        <taxon>Chaetomiaceae</taxon>
        <taxon>Parachaetomium</taxon>
    </lineage>
</organism>
<dbReference type="Gene3D" id="3.50.4.10">
    <property type="entry name" value="Hepatocyte Growth Factor"/>
    <property type="match status" value="1"/>
</dbReference>
<accession>A0AAN6PGH0</accession>
<dbReference type="EMBL" id="MU854374">
    <property type="protein sequence ID" value="KAK4040554.1"/>
    <property type="molecule type" value="Genomic_DNA"/>
</dbReference>
<feature type="region of interest" description="Disordered" evidence="1">
    <location>
        <begin position="121"/>
        <end position="150"/>
    </location>
</feature>
<evidence type="ECO:0000313" key="3">
    <source>
        <dbReference type="EMBL" id="KAK4040554.1"/>
    </source>
</evidence>
<dbReference type="SUPFAM" id="SSF57414">
    <property type="entry name" value="Hairpin loop containing domain-like"/>
    <property type="match status" value="1"/>
</dbReference>
<protein>
    <recommendedName>
        <fullName evidence="5">Apple domain-containing protein</fullName>
    </recommendedName>
</protein>
<feature type="signal peptide" evidence="2">
    <location>
        <begin position="1"/>
        <end position="23"/>
    </location>
</feature>
<evidence type="ECO:0008006" key="5">
    <source>
        <dbReference type="Google" id="ProtNLM"/>
    </source>
</evidence>
<comment type="caution">
    <text evidence="3">The sequence shown here is derived from an EMBL/GenBank/DDBJ whole genome shotgun (WGS) entry which is preliminary data.</text>
</comment>
<dbReference type="AlphaFoldDB" id="A0AAN6PGH0"/>
<keyword evidence="2" id="KW-0732">Signal</keyword>